<dbReference type="InterPro" id="IPR032828">
    <property type="entry name" value="PolyA_RNA-bd"/>
</dbReference>
<evidence type="ECO:0000259" key="5">
    <source>
        <dbReference type="Pfam" id="PF01743"/>
    </source>
</evidence>
<dbReference type="PANTHER" id="PTHR43051">
    <property type="entry name" value="POLYNUCLEOTIDE ADENYLYLTRANSFERASE FAMILY PROTEIN"/>
    <property type="match status" value="1"/>
</dbReference>
<dbReference type="GO" id="GO:0003723">
    <property type="term" value="F:RNA binding"/>
    <property type="evidence" value="ECO:0007669"/>
    <property type="project" value="UniProtKB-KW"/>
</dbReference>
<evidence type="ECO:0000256" key="2">
    <source>
        <dbReference type="ARBA" id="ARBA00022679"/>
    </source>
</evidence>
<dbReference type="Gramene" id="QL06p052810:mrna">
    <property type="protein sequence ID" value="QL06p052810:mrna"/>
    <property type="gene ID" value="QL06p052810"/>
</dbReference>
<keyword evidence="2 4" id="KW-0808">Transferase</keyword>
<reference evidence="7" key="2">
    <citation type="submission" date="2021-01" db="UniProtKB">
        <authorList>
            <consortium name="EnsemblPlants"/>
        </authorList>
    </citation>
    <scope>IDENTIFICATION</scope>
</reference>
<dbReference type="GO" id="GO:0000166">
    <property type="term" value="F:nucleotide binding"/>
    <property type="evidence" value="ECO:0007669"/>
    <property type="project" value="UniProtKB-KW"/>
</dbReference>
<dbReference type="PANTHER" id="PTHR43051:SF1">
    <property type="entry name" value="POLYNUCLEOTIDE ADENYLYLTRANSFERASE FAMILY PROTEIN"/>
    <property type="match status" value="1"/>
</dbReference>
<evidence type="ECO:0000256" key="3">
    <source>
        <dbReference type="ARBA" id="ARBA00022741"/>
    </source>
</evidence>
<dbReference type="OMA" id="HANWKEA"/>
<evidence type="ECO:0000313" key="7">
    <source>
        <dbReference type="EnsemblPlants" id="QL06p052810:mrna"/>
    </source>
</evidence>
<protein>
    <submittedName>
        <fullName evidence="7">Uncharacterized protein</fullName>
    </submittedName>
</protein>
<organism evidence="7 8">
    <name type="scientific">Quercus lobata</name>
    <name type="common">Valley oak</name>
    <dbReference type="NCBI Taxonomy" id="97700"/>
    <lineage>
        <taxon>Eukaryota</taxon>
        <taxon>Viridiplantae</taxon>
        <taxon>Streptophyta</taxon>
        <taxon>Embryophyta</taxon>
        <taxon>Tracheophyta</taxon>
        <taxon>Spermatophyta</taxon>
        <taxon>Magnoliopsida</taxon>
        <taxon>eudicotyledons</taxon>
        <taxon>Gunneridae</taxon>
        <taxon>Pentapetalae</taxon>
        <taxon>rosids</taxon>
        <taxon>fabids</taxon>
        <taxon>Fagales</taxon>
        <taxon>Fagaceae</taxon>
        <taxon>Quercus</taxon>
    </lineage>
</organism>
<keyword evidence="3" id="KW-0547">Nucleotide-binding</keyword>
<dbReference type="SUPFAM" id="SSF81301">
    <property type="entry name" value="Nucleotidyltransferase"/>
    <property type="match status" value="1"/>
</dbReference>
<dbReference type="InParanoid" id="A0A7N2M048"/>
<dbReference type="AlphaFoldDB" id="A0A7N2M048"/>
<dbReference type="Gene3D" id="1.10.3090.10">
    <property type="entry name" value="cca-adding enzyme, domain 2"/>
    <property type="match status" value="1"/>
</dbReference>
<dbReference type="Gene3D" id="3.30.460.10">
    <property type="entry name" value="Beta Polymerase, domain 2"/>
    <property type="match status" value="1"/>
</dbReference>
<dbReference type="Proteomes" id="UP000594261">
    <property type="component" value="Chromosome 6"/>
</dbReference>
<reference evidence="7 8" key="1">
    <citation type="journal article" date="2016" name="G3 (Bethesda)">
        <title>First Draft Assembly and Annotation of the Genome of a California Endemic Oak Quercus lobata Nee (Fagaceae).</title>
        <authorList>
            <person name="Sork V.L."/>
            <person name="Fitz-Gibbon S.T."/>
            <person name="Puiu D."/>
            <person name="Crepeau M."/>
            <person name="Gugger P.F."/>
            <person name="Sherman R."/>
            <person name="Stevens K."/>
            <person name="Langley C.H."/>
            <person name="Pellegrini M."/>
            <person name="Salzberg S.L."/>
        </authorList>
    </citation>
    <scope>NUCLEOTIDE SEQUENCE [LARGE SCALE GENOMIC DNA]</scope>
    <source>
        <strain evidence="7 8">cv. SW786</strain>
    </source>
</reference>
<feature type="domain" description="Poly A polymerase head" evidence="5">
    <location>
        <begin position="96"/>
        <end position="201"/>
    </location>
</feature>
<feature type="domain" description="tRNA nucleotidyltransferase/poly(A) polymerase RNA and SrmB- binding" evidence="6">
    <location>
        <begin position="289"/>
        <end position="351"/>
    </location>
</feature>
<dbReference type="EnsemblPlants" id="QL06p052810:mrna">
    <property type="protein sequence ID" value="QL06p052810:mrna"/>
    <property type="gene ID" value="QL06p052810"/>
</dbReference>
<keyword evidence="8" id="KW-1185">Reference proteome</keyword>
<dbReference type="SUPFAM" id="SSF81891">
    <property type="entry name" value="Poly A polymerase C-terminal region-like"/>
    <property type="match status" value="1"/>
</dbReference>
<dbReference type="InterPro" id="IPR002646">
    <property type="entry name" value="PolA_pol_head_dom"/>
</dbReference>
<dbReference type="GO" id="GO:0016779">
    <property type="term" value="F:nucleotidyltransferase activity"/>
    <property type="evidence" value="ECO:0007669"/>
    <property type="project" value="InterPro"/>
</dbReference>
<evidence type="ECO:0000256" key="1">
    <source>
        <dbReference type="ARBA" id="ARBA00007265"/>
    </source>
</evidence>
<keyword evidence="4" id="KW-0694">RNA-binding</keyword>
<evidence type="ECO:0000256" key="4">
    <source>
        <dbReference type="RuleBase" id="RU003953"/>
    </source>
</evidence>
<dbReference type="InterPro" id="IPR043519">
    <property type="entry name" value="NT_sf"/>
</dbReference>
<dbReference type="Pfam" id="PF01743">
    <property type="entry name" value="PolyA_pol"/>
    <property type="match status" value="1"/>
</dbReference>
<dbReference type="Pfam" id="PF12627">
    <property type="entry name" value="PolyA_pol_RNAbd"/>
    <property type="match status" value="1"/>
</dbReference>
<comment type="similarity">
    <text evidence="1 4">Belongs to the tRNA nucleotidyltransferase/poly(A) polymerase family.</text>
</comment>
<sequence>MAITLSMRSNVKGNANSGLLSRLKVLINRFDHTLAKDGLEAPLYPEIASHSVAQQGYVDMSKWRKVNSKILGITNSKISLPTWSVLNILKSKGFETYLVGGCVRDLLLNRTPKDFDVITTAKLKQIKKQFHRSYIVGQRFPICMVHIKGTVIEVSSFDTVAKHDEEKEEFLSLQMPKDCNEKDFIRWRNSMCRDFTINSLTNIQLEAWNCTDPRPSHSKPPQTQLLKLLNHTKGMSLFFDPFAKKIYDYANGMVDLSSLKLRTLIPAQLSFREDCARILRGLRIAARLGLSLSKDTETAILDLSSSVQSLGKSRIMMELNYMFSYGAAEPSLCLLQRFNLLEILLPFHAAYLQEAKQSSKRPIMLMKLFSHLDNLVSCDRPSDCSLWVGLLAFHLALVNNPQEAIVIWAFASALYHGNWEEGVKFAKEHAEMHVDFVPEILGSSNIKSDEELAKEVTLLASLVQDSMSTLAETESLFKSMSRYPFSPCSGFVFIPNKVEKHVLEIFQVLVDDIESYNNGRDCFEIDYHLLGKGNLHEARFVLGKIILETVSGEVVNEERKVVKEGRTEVQPDISEENCDLELSDLVKVAFKDRNCKLSLSTSDPEVKQTVVKKQKLVEKLSRPEQLGATMNSGVVEKVNFHKMAKKHNKIIETFWLPQEETKMMQGIILEKENYHLQEQQVTLEMQEGVENDKYKNNERHLKTLEKVKRRLSQDEVTKKHVKNVVDECSFIREAKLKHRKVLEKKELPFSHQEVVREKHDKELVKEKGSRPLLSSLFK</sequence>
<accession>A0A7N2M048</accession>
<evidence type="ECO:0000313" key="8">
    <source>
        <dbReference type="Proteomes" id="UP000594261"/>
    </source>
</evidence>
<dbReference type="EMBL" id="LRBV02000006">
    <property type="status" value="NOT_ANNOTATED_CDS"/>
    <property type="molecule type" value="Genomic_DNA"/>
</dbReference>
<dbReference type="GO" id="GO:0001680">
    <property type="term" value="P:tRNA 3'-terminal CCA addition"/>
    <property type="evidence" value="ECO:0007669"/>
    <property type="project" value="UniProtKB-ARBA"/>
</dbReference>
<dbReference type="InterPro" id="IPR052191">
    <property type="entry name" value="tRNA_ntf/polyA_polymerase_I"/>
</dbReference>
<proteinExistence type="inferred from homology"/>
<dbReference type="FunCoup" id="A0A7N2M048">
    <property type="interactions" value="782"/>
</dbReference>
<name>A0A7N2M048_QUELO</name>
<evidence type="ECO:0000259" key="6">
    <source>
        <dbReference type="Pfam" id="PF12627"/>
    </source>
</evidence>